<dbReference type="EMBL" id="JQDR03004574">
    <property type="protein sequence ID" value="KAA0201969.1"/>
    <property type="molecule type" value="Genomic_DNA"/>
</dbReference>
<reference evidence="9" key="1">
    <citation type="submission" date="2014-08" db="EMBL/GenBank/DDBJ databases">
        <authorList>
            <person name="Murali S."/>
            <person name="Richards S."/>
            <person name="Bandaranaike D."/>
            <person name="Bellair M."/>
            <person name="Blankenburg K."/>
            <person name="Chao H."/>
            <person name="Dinh H."/>
            <person name="Doddapaneni H."/>
            <person name="Dugan-Rocha S."/>
            <person name="Elkadiri S."/>
            <person name="Gnanaolivu R."/>
            <person name="Hughes D."/>
            <person name="Lee S."/>
            <person name="Li M."/>
            <person name="Ming W."/>
            <person name="Munidasa M."/>
            <person name="Muniz J."/>
            <person name="Nguyen L."/>
            <person name="Osuji N."/>
            <person name="Pu L.-L."/>
            <person name="Puazo M."/>
            <person name="Skinner E."/>
            <person name="Qu C."/>
            <person name="Quiroz J."/>
            <person name="Raj R."/>
            <person name="Weissenberger G."/>
            <person name="Xin Y."/>
            <person name="Zou X."/>
            <person name="Han Y."/>
            <person name="Worley K."/>
            <person name="Muzny D."/>
            <person name="Gibbs R."/>
        </authorList>
    </citation>
    <scope>NUCLEOTIDE SEQUENCE</scope>
    <source>
        <strain evidence="9">HAZT.00-mixed</strain>
        <tissue evidence="9">Whole organism</tissue>
    </source>
</reference>
<evidence type="ECO:0000256" key="6">
    <source>
        <dbReference type="ARBA" id="ARBA00022691"/>
    </source>
</evidence>
<dbReference type="OrthoDB" id="203237at2759"/>
<feature type="binding site" evidence="8">
    <location>
        <begin position="154"/>
        <end position="155"/>
    </location>
    <ligand>
        <name>S-adenosyl-L-methionine</name>
        <dbReference type="ChEBI" id="CHEBI:59789"/>
    </ligand>
</feature>
<gene>
    <name evidence="9" type="ORF">HAZT_HAZT007247</name>
</gene>
<dbReference type="InterPro" id="IPR016651">
    <property type="entry name" value="LCMT1"/>
</dbReference>
<dbReference type="AlphaFoldDB" id="A0A6A0H8Z9"/>
<evidence type="ECO:0000256" key="5">
    <source>
        <dbReference type="ARBA" id="ARBA00022679"/>
    </source>
</evidence>
<dbReference type="EC" id="2.1.1.233" evidence="7"/>
<dbReference type="Proteomes" id="UP000711488">
    <property type="component" value="Unassembled WGS sequence"/>
</dbReference>
<sequence>MAAEYGSDDGVIATNDDATSCKACAVSLGYWKDPYLPHVYPAAPDRRPPEINRGFYARTHSIFLLIQKFIQVTKGDCQIVNLGAGFDTLFWRLKSAGHTPVRFIELDFSEVTAKKTHYIQRSKALLQAISDDDYDIKLNRNNLHGFRYKLMSTDLRVLSEVEAKLEESEIDYSLPTAFIAECVLVYMCPTKSSQLLNWIAKKFKSAFFINYEMVQERNIYVNLGDRFGEVMLSNLRSRHCDLQGAAACATLQSQEDRFVQEGWAGAEATDMMGLWERLPRADVSRVMRLEMLDENELLTQLFSHYCITTAWTDTRWTEITL</sequence>
<dbReference type="Gene3D" id="3.40.50.150">
    <property type="entry name" value="Vaccinia Virus protein VP39"/>
    <property type="match status" value="1"/>
</dbReference>
<dbReference type="FunFam" id="3.40.50.150:FF:000092">
    <property type="entry name" value="Leucine carboxyl methyltransferase 1"/>
    <property type="match status" value="1"/>
</dbReference>
<evidence type="ECO:0000256" key="3">
    <source>
        <dbReference type="ARBA" id="ARBA00010703"/>
    </source>
</evidence>
<dbReference type="GO" id="GO:0032259">
    <property type="term" value="P:methylation"/>
    <property type="evidence" value="ECO:0007669"/>
    <property type="project" value="UniProtKB-KW"/>
</dbReference>
<protein>
    <recommendedName>
        <fullName evidence="7">Leucine carboxyl methyltransferase 1</fullName>
        <ecNumber evidence="7">2.1.1.233</ecNumber>
    </recommendedName>
</protein>
<keyword evidence="5 7" id="KW-0808">Transferase</keyword>
<dbReference type="GO" id="GO:0018423">
    <property type="term" value="F:protein C-terminal leucine carboxyl O-methyltransferase activity"/>
    <property type="evidence" value="ECO:0007669"/>
    <property type="project" value="UniProtKB-EC"/>
</dbReference>
<keyword evidence="6 7" id="KW-0949">S-adenosyl-L-methionine</keyword>
<evidence type="ECO:0000256" key="4">
    <source>
        <dbReference type="ARBA" id="ARBA00022603"/>
    </source>
</evidence>
<comment type="function">
    <text evidence="2 7">Methylates the carboxyl group of the C-terminal leucine residue of protein phosphatase 2A catalytic subunits to form alpha-leucine ester residues.</text>
</comment>
<dbReference type="GO" id="GO:0009966">
    <property type="term" value="P:regulation of signal transduction"/>
    <property type="evidence" value="ECO:0007669"/>
    <property type="project" value="UniProtKB-ARBA"/>
</dbReference>
<evidence type="ECO:0000313" key="9">
    <source>
        <dbReference type="EMBL" id="KAA0201969.1"/>
    </source>
</evidence>
<organism evidence="9">
    <name type="scientific">Hyalella azteca</name>
    <name type="common">Amphipod</name>
    <dbReference type="NCBI Taxonomy" id="294128"/>
    <lineage>
        <taxon>Eukaryota</taxon>
        <taxon>Metazoa</taxon>
        <taxon>Ecdysozoa</taxon>
        <taxon>Arthropoda</taxon>
        <taxon>Crustacea</taxon>
        <taxon>Multicrustacea</taxon>
        <taxon>Malacostraca</taxon>
        <taxon>Eumalacostraca</taxon>
        <taxon>Peracarida</taxon>
        <taxon>Amphipoda</taxon>
        <taxon>Senticaudata</taxon>
        <taxon>Talitrida</taxon>
        <taxon>Talitroidea</taxon>
        <taxon>Hyalellidae</taxon>
        <taxon>Hyalella</taxon>
    </lineage>
</organism>
<dbReference type="SUPFAM" id="SSF53335">
    <property type="entry name" value="S-adenosyl-L-methionine-dependent methyltransferases"/>
    <property type="match status" value="1"/>
</dbReference>
<feature type="binding site" evidence="8">
    <location>
        <position position="58"/>
    </location>
    <ligand>
        <name>S-adenosyl-L-methionine</name>
        <dbReference type="ChEBI" id="CHEBI:59789"/>
    </ligand>
</feature>
<dbReference type="PIRSF" id="PIRSF016305">
    <property type="entry name" value="LCM_mtfrase"/>
    <property type="match status" value="1"/>
</dbReference>
<dbReference type="InterPro" id="IPR029063">
    <property type="entry name" value="SAM-dependent_MTases_sf"/>
</dbReference>
<proteinExistence type="inferred from homology"/>
<keyword evidence="4 7" id="KW-0489">Methyltransferase</keyword>
<comment type="similarity">
    <text evidence="3 7">Belongs to the methyltransferase superfamily. LCMT family.</text>
</comment>
<evidence type="ECO:0000256" key="8">
    <source>
        <dbReference type="PIRSR" id="PIRSR016305-1"/>
    </source>
</evidence>
<name>A0A6A0H8Z9_HYAAZ</name>
<reference evidence="9" key="2">
    <citation type="journal article" date="2018" name="Environ. Sci. Technol.">
        <title>The Toxicogenome of Hyalella azteca: A Model for Sediment Ecotoxicology and Evolutionary Toxicology.</title>
        <authorList>
            <person name="Poynton H.C."/>
            <person name="Hasenbein S."/>
            <person name="Benoit J.B."/>
            <person name="Sepulveda M.S."/>
            <person name="Poelchau M.F."/>
            <person name="Hughes D.S.T."/>
            <person name="Murali S.C."/>
            <person name="Chen S."/>
            <person name="Glastad K.M."/>
            <person name="Goodisman M.A.D."/>
            <person name="Werren J.H."/>
            <person name="Vineis J.H."/>
            <person name="Bowen J.L."/>
            <person name="Friedrich M."/>
            <person name="Jones J."/>
            <person name="Robertson H.M."/>
            <person name="Feyereisen R."/>
            <person name="Mechler-Hickson A."/>
            <person name="Mathers N."/>
            <person name="Lee C.E."/>
            <person name="Colbourne J.K."/>
            <person name="Biales A."/>
            <person name="Johnston J.S."/>
            <person name="Wellborn G.A."/>
            <person name="Rosendale A.J."/>
            <person name="Cridge A.G."/>
            <person name="Munoz-Torres M.C."/>
            <person name="Bain P.A."/>
            <person name="Manny A.R."/>
            <person name="Major K.M."/>
            <person name="Lambert F.N."/>
            <person name="Vulpe C.D."/>
            <person name="Tuck P."/>
            <person name="Blalock B.J."/>
            <person name="Lin Y.Y."/>
            <person name="Smith M.E."/>
            <person name="Ochoa-Acuna H."/>
            <person name="Chen M.M."/>
            <person name="Childers C.P."/>
            <person name="Qu J."/>
            <person name="Dugan S."/>
            <person name="Lee S.L."/>
            <person name="Chao H."/>
            <person name="Dinh H."/>
            <person name="Han Y."/>
            <person name="Doddapaneni H."/>
            <person name="Worley K.C."/>
            <person name="Muzny D.M."/>
            <person name="Gibbs R.A."/>
            <person name="Richards S."/>
        </authorList>
    </citation>
    <scope>NUCLEOTIDE SEQUENCE</scope>
    <source>
        <strain evidence="9">HAZT.00-mixed</strain>
        <tissue evidence="9">Whole organism</tissue>
    </source>
</reference>
<dbReference type="GO" id="GO:0005829">
    <property type="term" value="C:cytosol"/>
    <property type="evidence" value="ECO:0007669"/>
    <property type="project" value="TreeGrafter"/>
</dbReference>
<comment type="caution">
    <text evidence="9">The sequence shown here is derived from an EMBL/GenBank/DDBJ whole genome shotgun (WGS) entry which is preliminary data.</text>
</comment>
<dbReference type="PANTHER" id="PTHR13600">
    <property type="entry name" value="LEUCINE CARBOXYL METHYLTRANSFERASE"/>
    <property type="match status" value="1"/>
</dbReference>
<evidence type="ECO:0000256" key="2">
    <source>
        <dbReference type="ARBA" id="ARBA00003455"/>
    </source>
</evidence>
<accession>A0A6A0H8Z9</accession>
<dbReference type="InterPro" id="IPR007213">
    <property type="entry name" value="Ppm1/Ppm2/Tcmp"/>
</dbReference>
<evidence type="ECO:0000256" key="7">
    <source>
        <dbReference type="PIRNR" id="PIRNR016305"/>
    </source>
</evidence>
<dbReference type="PANTHER" id="PTHR13600:SF33">
    <property type="entry name" value="LEUCINE CARBOXYL METHYLTRANSFERASE 1"/>
    <property type="match status" value="1"/>
</dbReference>
<comment type="catalytic activity">
    <reaction evidence="1 7">
        <text>[phosphatase 2A protein]-C-terminal L-leucine + S-adenosyl-L-methionine = [phosphatase 2A protein]-C-terminal L-leucine methyl ester + S-adenosyl-L-homocysteine</text>
        <dbReference type="Rhea" id="RHEA:48544"/>
        <dbReference type="Rhea" id="RHEA-COMP:12134"/>
        <dbReference type="Rhea" id="RHEA-COMP:12135"/>
        <dbReference type="ChEBI" id="CHEBI:57856"/>
        <dbReference type="ChEBI" id="CHEBI:59789"/>
        <dbReference type="ChEBI" id="CHEBI:90516"/>
        <dbReference type="ChEBI" id="CHEBI:90517"/>
        <dbReference type="EC" id="2.1.1.233"/>
    </reaction>
</comment>
<feature type="binding site" evidence="8">
    <location>
        <position position="181"/>
    </location>
    <ligand>
        <name>S-adenosyl-L-methionine</name>
        <dbReference type="ChEBI" id="CHEBI:59789"/>
    </ligand>
</feature>
<feature type="binding site" evidence="8">
    <location>
        <position position="83"/>
    </location>
    <ligand>
        <name>S-adenosyl-L-methionine</name>
        <dbReference type="ChEBI" id="CHEBI:59789"/>
    </ligand>
</feature>
<dbReference type="Pfam" id="PF04072">
    <property type="entry name" value="LCM"/>
    <property type="match status" value="1"/>
</dbReference>
<reference evidence="9" key="3">
    <citation type="submission" date="2019-06" db="EMBL/GenBank/DDBJ databases">
        <authorList>
            <person name="Poynton C."/>
            <person name="Hasenbein S."/>
            <person name="Benoit J.B."/>
            <person name="Sepulveda M.S."/>
            <person name="Poelchau M.F."/>
            <person name="Murali S.C."/>
            <person name="Chen S."/>
            <person name="Glastad K.M."/>
            <person name="Werren J.H."/>
            <person name="Vineis J.H."/>
            <person name="Bowen J.L."/>
            <person name="Friedrich M."/>
            <person name="Jones J."/>
            <person name="Robertson H.M."/>
            <person name="Feyereisen R."/>
            <person name="Mechler-Hickson A."/>
            <person name="Mathers N."/>
            <person name="Lee C.E."/>
            <person name="Colbourne J.K."/>
            <person name="Biales A."/>
            <person name="Johnston J.S."/>
            <person name="Wellborn G.A."/>
            <person name="Rosendale A.J."/>
            <person name="Cridge A.G."/>
            <person name="Munoz-Torres M.C."/>
            <person name="Bain P.A."/>
            <person name="Manny A.R."/>
            <person name="Major K.M."/>
            <person name="Lambert F.N."/>
            <person name="Vulpe C.D."/>
            <person name="Tuck P."/>
            <person name="Blalock B.J."/>
            <person name="Lin Y.-Y."/>
            <person name="Smith M.E."/>
            <person name="Ochoa-Acuna H."/>
            <person name="Chen M.-J.M."/>
            <person name="Childers C.P."/>
            <person name="Qu J."/>
            <person name="Dugan S."/>
            <person name="Lee S.L."/>
            <person name="Chao H."/>
            <person name="Dinh H."/>
            <person name="Han Y."/>
            <person name="Doddapaneni H."/>
            <person name="Worley K.C."/>
            <person name="Muzny D.M."/>
            <person name="Gibbs R.A."/>
            <person name="Richards S."/>
        </authorList>
    </citation>
    <scope>NUCLEOTIDE SEQUENCE</scope>
    <source>
        <strain evidence="9">HAZT.00-mixed</strain>
        <tissue evidence="9">Whole organism</tissue>
    </source>
</reference>
<evidence type="ECO:0000256" key="1">
    <source>
        <dbReference type="ARBA" id="ARBA00000724"/>
    </source>
</evidence>